<evidence type="ECO:0000313" key="2">
    <source>
        <dbReference type="EMBL" id="GIL67716.1"/>
    </source>
</evidence>
<feature type="region of interest" description="Disordered" evidence="1">
    <location>
        <begin position="185"/>
        <end position="212"/>
    </location>
</feature>
<feature type="non-terminal residue" evidence="2">
    <location>
        <position position="241"/>
    </location>
</feature>
<evidence type="ECO:0000313" key="3">
    <source>
        <dbReference type="Proteomes" id="UP000747399"/>
    </source>
</evidence>
<dbReference type="AlphaFoldDB" id="A0A8J4FA70"/>
<dbReference type="Proteomes" id="UP000747399">
    <property type="component" value="Unassembled WGS sequence"/>
</dbReference>
<keyword evidence="3" id="KW-1185">Reference proteome</keyword>
<name>A0A8J4FA70_9CHLO</name>
<proteinExistence type="predicted"/>
<dbReference type="EMBL" id="BNCO01000102">
    <property type="protein sequence ID" value="GIL67716.1"/>
    <property type="molecule type" value="Genomic_DNA"/>
</dbReference>
<gene>
    <name evidence="2" type="ORF">Vafri_21037</name>
</gene>
<sequence length="241" mass="24504">MPLTRGTAIPQTPSPGCGPKPCLERSLEALTQRLCGVTTAPSAHEANAVVAVVTDVLLQSFGATERELILALSCTAMLVTRQVADAAVSTTPGNVFYAAKGARGRPVLASADVSRAAPLSSSPLPHGVGAPSTSGPAVLPLLPLLAAVAARDEAAAEMALRRLNRRLGRPLSIAAPIPAASGVCASTGESTIRSTRTRSSSGDGQGGSRGFFASGYEDTTLTSLYSLPLGPEEDGELRCSV</sequence>
<protein>
    <submittedName>
        <fullName evidence="2">Uncharacterized protein</fullName>
    </submittedName>
</protein>
<accession>A0A8J4FA70</accession>
<reference evidence="2" key="1">
    <citation type="journal article" date="2021" name="Proc. Natl. Acad. Sci. U.S.A.">
        <title>Three genomes in the algal genus Volvox reveal the fate of a haploid sex-determining region after a transition to homothallism.</title>
        <authorList>
            <person name="Yamamoto K."/>
            <person name="Hamaji T."/>
            <person name="Kawai-Toyooka H."/>
            <person name="Matsuzaki R."/>
            <person name="Takahashi F."/>
            <person name="Nishimura Y."/>
            <person name="Kawachi M."/>
            <person name="Noguchi H."/>
            <person name="Minakuchi Y."/>
            <person name="Umen J.G."/>
            <person name="Toyoda A."/>
            <person name="Nozaki H."/>
        </authorList>
    </citation>
    <scope>NUCLEOTIDE SEQUENCE</scope>
    <source>
        <strain evidence="2">NIES-3780</strain>
    </source>
</reference>
<comment type="caution">
    <text evidence="2">The sequence shown here is derived from an EMBL/GenBank/DDBJ whole genome shotgun (WGS) entry which is preliminary data.</text>
</comment>
<organism evidence="2 3">
    <name type="scientific">Volvox africanus</name>
    <dbReference type="NCBI Taxonomy" id="51714"/>
    <lineage>
        <taxon>Eukaryota</taxon>
        <taxon>Viridiplantae</taxon>
        <taxon>Chlorophyta</taxon>
        <taxon>core chlorophytes</taxon>
        <taxon>Chlorophyceae</taxon>
        <taxon>CS clade</taxon>
        <taxon>Chlamydomonadales</taxon>
        <taxon>Volvocaceae</taxon>
        <taxon>Volvox</taxon>
    </lineage>
</organism>
<evidence type="ECO:0000256" key="1">
    <source>
        <dbReference type="SAM" id="MobiDB-lite"/>
    </source>
</evidence>
<feature type="compositionally biased region" description="Low complexity" evidence="1">
    <location>
        <begin position="185"/>
        <end position="202"/>
    </location>
</feature>